<dbReference type="InterPro" id="IPR050866">
    <property type="entry name" value="CNG_cation_channel"/>
</dbReference>
<dbReference type="PROSITE" id="PS50042">
    <property type="entry name" value="CNMP_BINDING_3"/>
    <property type="match status" value="1"/>
</dbReference>
<evidence type="ECO:0000256" key="2">
    <source>
        <dbReference type="ARBA" id="ARBA00022448"/>
    </source>
</evidence>
<dbReference type="CDD" id="cd00038">
    <property type="entry name" value="CAP_ED"/>
    <property type="match status" value="1"/>
</dbReference>
<comment type="caution">
    <text evidence="11">The sequence shown here is derived from an EMBL/GenBank/DDBJ whole genome shotgun (WGS) entry which is preliminary data.</text>
</comment>
<reference evidence="11 12" key="1">
    <citation type="submission" date="2024-03" db="EMBL/GenBank/DDBJ databases">
        <title>The Acrasis kona genome and developmental transcriptomes reveal deep origins of eukaryotic multicellular pathways.</title>
        <authorList>
            <person name="Sheikh S."/>
            <person name="Fu C.-J."/>
            <person name="Brown M.W."/>
            <person name="Baldauf S.L."/>
        </authorList>
    </citation>
    <scope>NUCLEOTIDE SEQUENCE [LARGE SCALE GENOMIC DNA]</scope>
    <source>
        <strain evidence="11 12">ATCC MYA-3509</strain>
    </source>
</reference>
<evidence type="ECO:0000259" key="10">
    <source>
        <dbReference type="PROSITE" id="PS50042"/>
    </source>
</evidence>
<protein>
    <recommendedName>
        <fullName evidence="10">Cyclic nucleotide-binding domain-containing protein</fullName>
    </recommendedName>
</protein>
<dbReference type="PANTHER" id="PTHR45638">
    <property type="entry name" value="CYCLIC NUCLEOTIDE-GATED CATION CHANNEL SUBUNIT A"/>
    <property type="match status" value="1"/>
</dbReference>
<evidence type="ECO:0000256" key="5">
    <source>
        <dbReference type="ARBA" id="ARBA00023065"/>
    </source>
</evidence>
<name>A0AAW2YI35_9EUKA</name>
<accession>A0AAW2YI35</accession>
<keyword evidence="2" id="KW-0813">Transport</keyword>
<dbReference type="GO" id="GO:0005221">
    <property type="term" value="F:intracellularly cyclic nucleotide-activated monoatomic cation channel activity"/>
    <property type="evidence" value="ECO:0007669"/>
    <property type="project" value="InterPro"/>
</dbReference>
<keyword evidence="8" id="KW-0407">Ion channel</keyword>
<dbReference type="SUPFAM" id="SSF51206">
    <property type="entry name" value="cAMP-binding domain-like"/>
    <property type="match status" value="1"/>
</dbReference>
<keyword evidence="6 9" id="KW-0472">Membrane</keyword>
<organism evidence="11 12">
    <name type="scientific">Acrasis kona</name>
    <dbReference type="NCBI Taxonomy" id="1008807"/>
    <lineage>
        <taxon>Eukaryota</taxon>
        <taxon>Discoba</taxon>
        <taxon>Heterolobosea</taxon>
        <taxon>Tetramitia</taxon>
        <taxon>Eutetramitia</taxon>
        <taxon>Acrasidae</taxon>
        <taxon>Acrasis</taxon>
    </lineage>
</organism>
<dbReference type="EMBL" id="JAOPGA020000036">
    <property type="protein sequence ID" value="KAL0476431.1"/>
    <property type="molecule type" value="Genomic_DNA"/>
</dbReference>
<dbReference type="GO" id="GO:0044877">
    <property type="term" value="F:protein-containing complex binding"/>
    <property type="evidence" value="ECO:0007669"/>
    <property type="project" value="TreeGrafter"/>
</dbReference>
<keyword evidence="3 9" id="KW-0812">Transmembrane</keyword>
<evidence type="ECO:0000313" key="12">
    <source>
        <dbReference type="Proteomes" id="UP001431209"/>
    </source>
</evidence>
<keyword evidence="4 9" id="KW-1133">Transmembrane helix</keyword>
<dbReference type="InterPro" id="IPR014710">
    <property type="entry name" value="RmlC-like_jellyroll"/>
</dbReference>
<dbReference type="Pfam" id="PF00027">
    <property type="entry name" value="cNMP_binding"/>
    <property type="match status" value="1"/>
</dbReference>
<evidence type="ECO:0000256" key="6">
    <source>
        <dbReference type="ARBA" id="ARBA00023136"/>
    </source>
</evidence>
<dbReference type="InterPro" id="IPR018490">
    <property type="entry name" value="cNMP-bd_dom_sf"/>
</dbReference>
<dbReference type="Proteomes" id="UP001431209">
    <property type="component" value="Unassembled WGS sequence"/>
</dbReference>
<sequence length="236" mass="27311">MGMMEQIVNLIVSSIGVFLYVVFIGTVKSLLSTFDVQRDQFDNKLDSIRAFMEYRKLPSSIQAKLIDYFTYVFETRNTLNESVVLQELPPYIRQEVVMYMNRDIIAKVPIFQGLEEQFIASIVLKLRPRVGLPQSFVLRKGDIGREMFIITKGSVEVVSEPDEKGERKVFVELGEGSFFGEIALLNNATRNASIRCKDYCDLWVFTKSDFKDAFEKFPEQIQQQIMDIAKQRDQKK</sequence>
<keyword evidence="12" id="KW-1185">Reference proteome</keyword>
<dbReference type="GO" id="GO:0016020">
    <property type="term" value="C:membrane"/>
    <property type="evidence" value="ECO:0007669"/>
    <property type="project" value="UniProtKB-SubCell"/>
</dbReference>
<evidence type="ECO:0000256" key="3">
    <source>
        <dbReference type="ARBA" id="ARBA00022692"/>
    </source>
</evidence>
<dbReference type="PANTHER" id="PTHR45638:SF11">
    <property type="entry name" value="CYCLIC NUCLEOTIDE-GATED CATION CHANNEL SUBUNIT A"/>
    <property type="match status" value="1"/>
</dbReference>
<feature type="domain" description="Cyclic nucleotide-binding" evidence="10">
    <location>
        <begin position="110"/>
        <end position="231"/>
    </location>
</feature>
<evidence type="ECO:0000256" key="4">
    <source>
        <dbReference type="ARBA" id="ARBA00022989"/>
    </source>
</evidence>
<evidence type="ECO:0000256" key="1">
    <source>
        <dbReference type="ARBA" id="ARBA00004141"/>
    </source>
</evidence>
<proteinExistence type="predicted"/>
<dbReference type="Gene3D" id="1.10.287.630">
    <property type="entry name" value="Helix hairpin bin"/>
    <property type="match status" value="1"/>
</dbReference>
<dbReference type="Gene3D" id="2.60.120.10">
    <property type="entry name" value="Jelly Rolls"/>
    <property type="match status" value="1"/>
</dbReference>
<evidence type="ECO:0000256" key="7">
    <source>
        <dbReference type="ARBA" id="ARBA00023286"/>
    </source>
</evidence>
<keyword evidence="7" id="KW-1071">Ligand-gated ion channel</keyword>
<keyword evidence="5" id="KW-0406">Ion transport</keyword>
<dbReference type="AlphaFoldDB" id="A0AAW2YI35"/>
<feature type="transmembrane region" description="Helical" evidence="9">
    <location>
        <begin position="7"/>
        <end position="27"/>
    </location>
</feature>
<gene>
    <name evidence="11" type="ORF">AKO1_006294</name>
</gene>
<evidence type="ECO:0000313" key="11">
    <source>
        <dbReference type="EMBL" id="KAL0476431.1"/>
    </source>
</evidence>
<evidence type="ECO:0000256" key="9">
    <source>
        <dbReference type="SAM" id="Phobius"/>
    </source>
</evidence>
<dbReference type="FunFam" id="1.10.287.630:FF:000001">
    <property type="entry name" value="Cyclic nucleotide-gated channel alpha 3"/>
    <property type="match status" value="1"/>
</dbReference>
<evidence type="ECO:0000256" key="8">
    <source>
        <dbReference type="ARBA" id="ARBA00023303"/>
    </source>
</evidence>
<comment type="subcellular location">
    <subcellularLocation>
        <location evidence="1">Membrane</location>
        <topology evidence="1">Multi-pass membrane protein</topology>
    </subcellularLocation>
</comment>
<dbReference type="InterPro" id="IPR000595">
    <property type="entry name" value="cNMP-bd_dom"/>
</dbReference>
<dbReference type="SMART" id="SM00100">
    <property type="entry name" value="cNMP"/>
    <property type="match status" value="1"/>
</dbReference>